<evidence type="ECO:0000256" key="36">
    <source>
        <dbReference type="ARBA" id="ARBA00023306"/>
    </source>
</evidence>
<dbReference type="PANTHER" id="PTHR12381">
    <property type="entry name" value="HETEROGENEOUS NUCLEAR RIBONUCLEOPROTEIN U FAMILY MEMBER"/>
    <property type="match status" value="1"/>
</dbReference>
<evidence type="ECO:0000256" key="11">
    <source>
        <dbReference type="ARBA" id="ARBA00022481"/>
    </source>
</evidence>
<dbReference type="GO" id="GO:0000776">
    <property type="term" value="C:kinetochore"/>
    <property type="evidence" value="ECO:0007669"/>
    <property type="project" value="UniProtKB-KW"/>
</dbReference>
<name>A0ABD1J9B4_9TELE</name>
<gene>
    <name evidence="43" type="ORF">ACEWY4_022381</name>
</gene>
<dbReference type="GO" id="GO:0009986">
    <property type="term" value="C:cell surface"/>
    <property type="evidence" value="ECO:0007669"/>
    <property type="project" value="UniProtKB-SubCell"/>
</dbReference>
<evidence type="ECO:0000256" key="9">
    <source>
        <dbReference type="ARBA" id="ARBA00022454"/>
    </source>
</evidence>
<dbReference type="InterPro" id="IPR027417">
    <property type="entry name" value="P-loop_NTPase"/>
</dbReference>
<evidence type="ECO:0000256" key="12">
    <source>
        <dbReference type="ARBA" id="ARBA00022490"/>
    </source>
</evidence>
<dbReference type="SMART" id="SM00513">
    <property type="entry name" value="SAP"/>
    <property type="match status" value="1"/>
</dbReference>
<keyword evidence="36" id="KW-0131">Cell cycle</keyword>
<evidence type="ECO:0000256" key="26">
    <source>
        <dbReference type="ARBA" id="ARBA00022853"/>
    </source>
</evidence>
<feature type="region of interest" description="Disordered" evidence="40">
    <location>
        <begin position="43"/>
        <end position="177"/>
    </location>
</feature>
<evidence type="ECO:0000256" key="31">
    <source>
        <dbReference type="ARBA" id="ARBA00023163"/>
    </source>
</evidence>
<keyword evidence="34" id="KW-0539">Nucleus</keyword>
<dbReference type="SUPFAM" id="SSF49899">
    <property type="entry name" value="Concanavalin A-like lectins/glucanases"/>
    <property type="match status" value="1"/>
</dbReference>
<keyword evidence="27" id="KW-0164">Citrullination</keyword>
<dbReference type="GO" id="GO:0010557">
    <property type="term" value="P:positive regulation of macromolecule biosynthetic process"/>
    <property type="evidence" value="ECO:0007669"/>
    <property type="project" value="UniProtKB-ARBA"/>
</dbReference>
<dbReference type="GO" id="GO:0008380">
    <property type="term" value="P:RNA splicing"/>
    <property type="evidence" value="ECO:0007669"/>
    <property type="project" value="UniProtKB-KW"/>
</dbReference>
<feature type="domain" description="SAP" evidence="42">
    <location>
        <begin position="6"/>
        <end position="40"/>
    </location>
</feature>
<dbReference type="CDD" id="cd12884">
    <property type="entry name" value="SPRY_hnRNP"/>
    <property type="match status" value="1"/>
</dbReference>
<evidence type="ECO:0000256" key="24">
    <source>
        <dbReference type="ARBA" id="ARBA00022840"/>
    </source>
</evidence>
<evidence type="ECO:0000256" key="40">
    <source>
        <dbReference type="SAM" id="MobiDB-lite"/>
    </source>
</evidence>
<dbReference type="InterPro" id="IPR013320">
    <property type="entry name" value="ConA-like_dom_sf"/>
</dbReference>
<evidence type="ECO:0000256" key="16">
    <source>
        <dbReference type="ARBA" id="ARBA00022618"/>
    </source>
</evidence>
<dbReference type="Pfam" id="PF13671">
    <property type="entry name" value="AAA_33"/>
    <property type="match status" value="1"/>
</dbReference>
<dbReference type="FunFam" id="2.60.120.920:FF:000006">
    <property type="entry name" value="heterogeneous nuclear ribonucleoprotein U isoform X1"/>
    <property type="match status" value="1"/>
</dbReference>
<dbReference type="GO" id="GO:0000922">
    <property type="term" value="C:spindle pole"/>
    <property type="evidence" value="ECO:0007669"/>
    <property type="project" value="UniProtKB-SubCell"/>
</dbReference>
<feature type="compositionally biased region" description="Basic and acidic residues" evidence="40">
    <location>
        <begin position="157"/>
        <end position="168"/>
    </location>
</feature>
<evidence type="ECO:0000256" key="1">
    <source>
        <dbReference type="ARBA" id="ARBA00004109"/>
    </source>
</evidence>
<dbReference type="FunFam" id="1.10.720.30:FF:000004">
    <property type="entry name" value="heterogeneous nuclear ribonucleoprotein U isoform X1"/>
    <property type="match status" value="1"/>
</dbReference>
<evidence type="ECO:0000256" key="30">
    <source>
        <dbReference type="ARBA" id="ARBA00023159"/>
    </source>
</evidence>
<dbReference type="InterPro" id="IPR035778">
    <property type="entry name" value="SPRY_hnRNP_U"/>
</dbReference>
<dbReference type="InterPro" id="IPR001870">
    <property type="entry name" value="B30.2/SPRY"/>
</dbReference>
<dbReference type="GO" id="GO:0030496">
    <property type="term" value="C:midbody"/>
    <property type="evidence" value="ECO:0007669"/>
    <property type="project" value="UniProtKB-SubCell"/>
</dbReference>
<accession>A0ABD1J9B4</accession>
<keyword evidence="33" id="KW-0206">Cytoskeleton</keyword>
<protein>
    <recommendedName>
        <fullName evidence="38">Heterogeneous nuclear ribonucleoprotein U</fullName>
    </recommendedName>
    <alternativeName>
        <fullName evidence="39">Scaffold-attachment factor A</fullName>
    </alternativeName>
</protein>
<dbReference type="GO" id="GO:0005681">
    <property type="term" value="C:spliceosomal complex"/>
    <property type="evidence" value="ECO:0007669"/>
    <property type="project" value="UniProtKB-KW"/>
</dbReference>
<keyword evidence="37" id="KW-0137">Centromere</keyword>
<keyword evidence="31" id="KW-0804">Transcription</keyword>
<evidence type="ECO:0000256" key="10">
    <source>
        <dbReference type="ARBA" id="ARBA00022473"/>
    </source>
</evidence>
<evidence type="ECO:0000256" key="32">
    <source>
        <dbReference type="ARBA" id="ARBA00023187"/>
    </source>
</evidence>
<evidence type="ECO:0000256" key="4">
    <source>
        <dbReference type="ARBA" id="ARBA00004300"/>
    </source>
</evidence>
<evidence type="ECO:0000256" key="28">
    <source>
        <dbReference type="ARBA" id="ARBA00022990"/>
    </source>
</evidence>
<dbReference type="GO" id="GO:0005524">
    <property type="term" value="F:ATP binding"/>
    <property type="evidence" value="ECO:0007669"/>
    <property type="project" value="UniProtKB-KW"/>
</dbReference>
<proteinExistence type="predicted"/>
<dbReference type="Proteomes" id="UP001591681">
    <property type="component" value="Unassembled WGS sequence"/>
</dbReference>
<dbReference type="GO" id="GO:0006325">
    <property type="term" value="P:chromatin organization"/>
    <property type="evidence" value="ECO:0007669"/>
    <property type="project" value="UniProtKB-KW"/>
</dbReference>
<evidence type="ECO:0000256" key="3">
    <source>
        <dbReference type="ARBA" id="ARBA00004241"/>
    </source>
</evidence>
<keyword evidence="13" id="KW-0678">Repressor</keyword>
<comment type="subcellular location">
    <subcellularLocation>
        <location evidence="3">Cell surface</location>
    </subcellularLocation>
    <subcellularLocation>
        <location evidence="7">Chromosome</location>
        <location evidence="7">Centromere</location>
        <location evidence="7">Kinetochore</location>
    </subcellularLocation>
    <subcellularLocation>
        <location evidence="4">Cytoplasm</location>
        <location evidence="4">Cytoskeleton</location>
        <location evidence="4">Microtubule organizing center</location>
        <location evidence="4">Centrosome</location>
    </subcellularLocation>
    <subcellularLocation>
        <location evidence="8">Cytoplasm</location>
        <location evidence="8">Cytoskeleton</location>
        <location evidence="8">Spindle pole</location>
    </subcellularLocation>
    <subcellularLocation>
        <location evidence="6">Cytoplasmic granule</location>
    </subcellularLocation>
    <subcellularLocation>
        <location evidence="2">Midbody</location>
    </subcellularLocation>
    <subcellularLocation>
        <location evidence="1">Nucleus matrix</location>
    </subcellularLocation>
    <subcellularLocation>
        <location evidence="5">Nucleus speckle</location>
    </subcellularLocation>
</comment>
<sequence length="817" mass="88680">MSSINVKKLKVNELKDELKKRQLSDKGLKAELMDRLQAALDEEALAQDASVEDSNEENGAEGGNDDETLQDDTKEVEDDVVCEGMEAEGEQGEEDGVEAECEDAVDQEDFDMGGAEEGDGDDDLGDEDDVMPKEDDEEVDKIDEEDGEPESQAGDGDADKDTNADQKNKKGVKRRREEHGRGYYEFIEESKYSRAKSPLPPLEEEDEEFDDTLVCLDTYNCDLHFKVSRDRYSASSLTMESFAYLWAGGRASYGVAQGKAGFEMKIIEKIPVKHISSKNHDIHEVQVGWSLAHSTLLLGEEEHSFAYSGRGKKTANCETEDYGETFDENDVVGCFINFDGDEVEMSFSKNGKDLGVAFKVNKEALGGQALFPHVMCHNCAVEFNFGQLETPLFPALEGFPFLQQVALEDRVRAPKGPATKSECEVVMMVGLPGAGKTVWAKKHMEENPGQYNLLGTNAILEKMMINSLKRQNKDVTKLTAISQRAPLFLGKFIEIAARKKRNYILDQTNISAPAQRKKMCLFADYQRKAVVVCPTDEVYKERTQKKAETDGKDVPEHAVLKMKGLYALPEVGDCFTEVTYAELDKEEATKVLEQYKEESKTALPPEKKANQGGSTPKKVGQPRNRAGKNRGGGGGGGGAGGPRGGRGGFQNRGGFRGMSGPRGGFARPPRGGFLPPPAFRGGFNRMGGNMPNRSGGGGGGGGGGRQGGHMRNNMGGGMGGGMGGNRGRPMHHGGQMNRLGGGGGGGGGGMNRGGGGGHNRGGGGGNFNQFRGRGGNQHRGNKNGNFGMNKAQAFNQSWQQGFWNQKPWSQQYHPGYY</sequence>
<keyword evidence="18" id="KW-0747">Spliceosome</keyword>
<keyword evidence="12" id="KW-0963">Cytoplasm</keyword>
<keyword evidence="30" id="KW-0010">Activator</keyword>
<evidence type="ECO:0000256" key="38">
    <source>
        <dbReference type="ARBA" id="ARBA00073300"/>
    </source>
</evidence>
<keyword evidence="25" id="KW-0832">Ubl conjugation</keyword>
<evidence type="ECO:0000256" key="23">
    <source>
        <dbReference type="ARBA" id="ARBA00022838"/>
    </source>
</evidence>
<keyword evidence="16" id="KW-0132">Cell division</keyword>
<evidence type="ECO:0000256" key="6">
    <source>
        <dbReference type="ARBA" id="ARBA00004463"/>
    </source>
</evidence>
<keyword evidence="44" id="KW-1185">Reference proteome</keyword>
<dbReference type="Pfam" id="PF00622">
    <property type="entry name" value="SPRY"/>
    <property type="match status" value="1"/>
</dbReference>
<evidence type="ECO:0000256" key="29">
    <source>
        <dbReference type="ARBA" id="ARBA00023015"/>
    </source>
</evidence>
<evidence type="ECO:0000256" key="13">
    <source>
        <dbReference type="ARBA" id="ARBA00022491"/>
    </source>
</evidence>
<evidence type="ECO:0000259" key="42">
    <source>
        <dbReference type="PROSITE" id="PS50800"/>
    </source>
</evidence>
<dbReference type="Pfam" id="PF02037">
    <property type="entry name" value="SAP"/>
    <property type="match status" value="1"/>
</dbReference>
<organism evidence="43 44">
    <name type="scientific">Coilia grayii</name>
    <name type="common">Gray's grenadier anchovy</name>
    <dbReference type="NCBI Taxonomy" id="363190"/>
    <lineage>
        <taxon>Eukaryota</taxon>
        <taxon>Metazoa</taxon>
        <taxon>Chordata</taxon>
        <taxon>Craniata</taxon>
        <taxon>Vertebrata</taxon>
        <taxon>Euteleostomi</taxon>
        <taxon>Actinopterygii</taxon>
        <taxon>Neopterygii</taxon>
        <taxon>Teleostei</taxon>
        <taxon>Clupei</taxon>
        <taxon>Clupeiformes</taxon>
        <taxon>Clupeoidei</taxon>
        <taxon>Engraulidae</taxon>
        <taxon>Coilinae</taxon>
        <taxon>Coilia</taxon>
    </lineage>
</organism>
<feature type="compositionally biased region" description="Acidic residues" evidence="40">
    <location>
        <begin position="43"/>
        <end position="149"/>
    </location>
</feature>
<dbReference type="GO" id="GO:0016607">
    <property type="term" value="C:nuclear speck"/>
    <property type="evidence" value="ECO:0007669"/>
    <property type="project" value="UniProtKB-SubCell"/>
</dbReference>
<keyword evidence="9" id="KW-0158">Chromosome</keyword>
<reference evidence="43 44" key="1">
    <citation type="submission" date="2024-09" db="EMBL/GenBank/DDBJ databases">
        <title>A chromosome-level genome assembly of Gray's grenadier anchovy, Coilia grayii.</title>
        <authorList>
            <person name="Fu Z."/>
        </authorList>
    </citation>
    <scope>NUCLEOTIDE SEQUENCE [LARGE SCALE GENOMIC DNA]</scope>
    <source>
        <strain evidence="43">G4</strain>
        <tissue evidence="43">Muscle</tissue>
    </source>
</reference>
<dbReference type="PROSITE" id="PS50188">
    <property type="entry name" value="B302_SPRY"/>
    <property type="match status" value="1"/>
</dbReference>
<evidence type="ECO:0000256" key="15">
    <source>
        <dbReference type="ARBA" id="ARBA00022553"/>
    </source>
</evidence>
<evidence type="ECO:0000256" key="17">
    <source>
        <dbReference type="ARBA" id="ARBA00022664"/>
    </source>
</evidence>
<keyword evidence="28" id="KW-0007">Acetylation</keyword>
<dbReference type="SMART" id="SM00449">
    <property type="entry name" value="SPRY"/>
    <property type="match status" value="1"/>
</dbReference>
<dbReference type="InterPro" id="IPR043136">
    <property type="entry name" value="B30.2/SPRY_sf"/>
</dbReference>
<feature type="region of interest" description="Disordered" evidence="40">
    <location>
        <begin position="595"/>
        <end position="672"/>
    </location>
</feature>
<evidence type="ECO:0000313" key="44">
    <source>
        <dbReference type="Proteomes" id="UP001591681"/>
    </source>
</evidence>
<evidence type="ECO:0000313" key="43">
    <source>
        <dbReference type="EMBL" id="KAL2082563.1"/>
    </source>
</evidence>
<dbReference type="Gene3D" id="3.40.50.300">
    <property type="entry name" value="P-loop containing nucleotide triphosphate hydrolases"/>
    <property type="match status" value="1"/>
</dbReference>
<keyword evidence="14" id="KW-1017">Isopeptide bond</keyword>
<evidence type="ECO:0000256" key="22">
    <source>
        <dbReference type="ARBA" id="ARBA00022782"/>
    </source>
</evidence>
<feature type="domain" description="B30.2/SPRY" evidence="41">
    <location>
        <begin position="194"/>
        <end position="390"/>
    </location>
</feature>
<dbReference type="GO" id="GO:0003682">
    <property type="term" value="F:chromatin binding"/>
    <property type="evidence" value="ECO:0007669"/>
    <property type="project" value="UniProtKB-ARBA"/>
</dbReference>
<keyword evidence="17" id="KW-0507">mRNA processing</keyword>
<dbReference type="Gene3D" id="1.10.720.30">
    <property type="entry name" value="SAP domain"/>
    <property type="match status" value="1"/>
</dbReference>
<keyword evidence="23" id="KW-0995">Kinetochore</keyword>
<evidence type="ECO:0000256" key="25">
    <source>
        <dbReference type="ARBA" id="ARBA00022843"/>
    </source>
</evidence>
<dbReference type="GO" id="GO:0006397">
    <property type="term" value="P:mRNA processing"/>
    <property type="evidence" value="ECO:0007669"/>
    <property type="project" value="UniProtKB-KW"/>
</dbReference>
<dbReference type="PANTHER" id="PTHR12381:SF11">
    <property type="entry name" value="HETEROGENEOUS NUCLEAR RIBONUCLEOPROTEIN U"/>
    <property type="match status" value="1"/>
</dbReference>
<keyword evidence="15" id="KW-0597">Phosphoprotein</keyword>
<evidence type="ECO:0000256" key="34">
    <source>
        <dbReference type="ARBA" id="ARBA00023242"/>
    </source>
</evidence>
<keyword evidence="26" id="KW-0156">Chromatin regulator</keyword>
<evidence type="ECO:0000256" key="5">
    <source>
        <dbReference type="ARBA" id="ARBA00004324"/>
    </source>
</evidence>
<keyword evidence="35" id="KW-0687">Ribonucleoprotein</keyword>
<evidence type="ECO:0000256" key="14">
    <source>
        <dbReference type="ARBA" id="ARBA00022499"/>
    </source>
</evidence>
<dbReference type="SUPFAM" id="SSF68906">
    <property type="entry name" value="SAP domain"/>
    <property type="match status" value="1"/>
</dbReference>
<dbReference type="AlphaFoldDB" id="A0ABD1J9B4"/>
<evidence type="ECO:0000256" key="35">
    <source>
        <dbReference type="ARBA" id="ARBA00023274"/>
    </source>
</evidence>
<evidence type="ECO:0000256" key="20">
    <source>
        <dbReference type="ARBA" id="ARBA00022765"/>
    </source>
</evidence>
<keyword evidence="20" id="KW-0013">ADP-ribosylation</keyword>
<keyword evidence="32" id="KW-0508">mRNA splicing</keyword>
<dbReference type="FunFam" id="3.40.50.300:FF:000376">
    <property type="entry name" value="Putative heterogeneous nuclear ribonucleoprotein U"/>
    <property type="match status" value="1"/>
</dbReference>
<feature type="compositionally biased region" description="Gly residues" evidence="40">
    <location>
        <begin position="629"/>
        <end position="663"/>
    </location>
</feature>
<feature type="compositionally biased region" description="Basic and acidic residues" evidence="40">
    <location>
        <begin position="595"/>
        <end position="609"/>
    </location>
</feature>
<evidence type="ECO:0000256" key="37">
    <source>
        <dbReference type="ARBA" id="ARBA00023328"/>
    </source>
</evidence>
<keyword evidence="19" id="KW-0547">Nucleotide-binding</keyword>
<dbReference type="SUPFAM" id="SSF52540">
    <property type="entry name" value="P-loop containing nucleoside triphosphate hydrolases"/>
    <property type="match status" value="1"/>
</dbReference>
<keyword evidence="29" id="KW-0805">Transcription regulation</keyword>
<keyword evidence="11" id="KW-0488">Methylation</keyword>
<evidence type="ECO:0000256" key="33">
    <source>
        <dbReference type="ARBA" id="ARBA00023212"/>
    </source>
</evidence>
<evidence type="ECO:0000259" key="41">
    <source>
        <dbReference type="PROSITE" id="PS50188"/>
    </source>
</evidence>
<evidence type="ECO:0000256" key="7">
    <source>
        <dbReference type="ARBA" id="ARBA00004629"/>
    </source>
</evidence>
<evidence type="ECO:0000256" key="8">
    <source>
        <dbReference type="ARBA" id="ARBA00004647"/>
    </source>
</evidence>
<dbReference type="PROSITE" id="PS50800">
    <property type="entry name" value="SAP"/>
    <property type="match status" value="1"/>
</dbReference>
<dbReference type="InterPro" id="IPR036361">
    <property type="entry name" value="SAP_dom_sf"/>
</dbReference>
<evidence type="ECO:0000256" key="27">
    <source>
        <dbReference type="ARBA" id="ARBA00022934"/>
    </source>
</evidence>
<evidence type="ECO:0000256" key="19">
    <source>
        <dbReference type="ARBA" id="ARBA00022741"/>
    </source>
</evidence>
<dbReference type="GO" id="GO:0003723">
    <property type="term" value="F:RNA binding"/>
    <property type="evidence" value="ECO:0007669"/>
    <property type="project" value="UniProtKB-ARBA"/>
</dbReference>
<keyword evidence="10" id="KW-0217">Developmental protein</keyword>
<evidence type="ECO:0000256" key="21">
    <source>
        <dbReference type="ARBA" id="ARBA00022776"/>
    </source>
</evidence>
<dbReference type="GO" id="GO:0030154">
    <property type="term" value="P:cell differentiation"/>
    <property type="evidence" value="ECO:0007669"/>
    <property type="project" value="UniProtKB-KW"/>
</dbReference>
<dbReference type="GO" id="GO:0051301">
    <property type="term" value="P:cell division"/>
    <property type="evidence" value="ECO:0007669"/>
    <property type="project" value="UniProtKB-KW"/>
</dbReference>
<dbReference type="GO" id="GO:0010468">
    <property type="term" value="P:regulation of gene expression"/>
    <property type="evidence" value="ECO:0007669"/>
    <property type="project" value="UniProtKB-ARBA"/>
</dbReference>
<dbReference type="GO" id="GO:0005813">
    <property type="term" value="C:centrosome"/>
    <property type="evidence" value="ECO:0007669"/>
    <property type="project" value="UniProtKB-SubCell"/>
</dbReference>
<dbReference type="GO" id="GO:0016363">
    <property type="term" value="C:nuclear matrix"/>
    <property type="evidence" value="ECO:0007669"/>
    <property type="project" value="UniProtKB-SubCell"/>
</dbReference>
<evidence type="ECO:0000256" key="18">
    <source>
        <dbReference type="ARBA" id="ARBA00022728"/>
    </source>
</evidence>
<dbReference type="Gene3D" id="2.60.120.920">
    <property type="match status" value="1"/>
</dbReference>
<dbReference type="EMBL" id="JBHFQA010000019">
    <property type="protein sequence ID" value="KAL2082563.1"/>
    <property type="molecule type" value="Genomic_DNA"/>
</dbReference>
<comment type="caution">
    <text evidence="43">The sequence shown here is derived from an EMBL/GenBank/DDBJ whole genome shotgun (WGS) entry which is preliminary data.</text>
</comment>
<keyword evidence="24" id="KW-0067">ATP-binding</keyword>
<keyword evidence="21" id="KW-0498">Mitosis</keyword>
<keyword evidence="22" id="KW-0221">Differentiation</keyword>
<dbReference type="InterPro" id="IPR003034">
    <property type="entry name" value="SAP_dom"/>
</dbReference>
<dbReference type="InterPro" id="IPR003877">
    <property type="entry name" value="SPRY_dom"/>
</dbReference>
<evidence type="ECO:0000256" key="2">
    <source>
        <dbReference type="ARBA" id="ARBA00004214"/>
    </source>
</evidence>
<evidence type="ECO:0000256" key="39">
    <source>
        <dbReference type="ARBA" id="ARBA00083838"/>
    </source>
</evidence>